<evidence type="ECO:0000313" key="4">
    <source>
        <dbReference type="Proteomes" id="UP000264006"/>
    </source>
</evidence>
<dbReference type="GO" id="GO:0003700">
    <property type="term" value="F:DNA-binding transcription factor activity"/>
    <property type="evidence" value="ECO:0007669"/>
    <property type="project" value="TreeGrafter"/>
</dbReference>
<organism evidence="3 4">
    <name type="scientific">Euzebya pacifica</name>
    <dbReference type="NCBI Taxonomy" id="1608957"/>
    <lineage>
        <taxon>Bacteria</taxon>
        <taxon>Bacillati</taxon>
        <taxon>Actinomycetota</taxon>
        <taxon>Nitriliruptoria</taxon>
        <taxon>Euzebyales</taxon>
    </lineage>
</organism>
<dbReference type="Gene3D" id="2.60.120.10">
    <property type="entry name" value="Jelly Rolls"/>
    <property type="match status" value="1"/>
</dbReference>
<accession>A0A346XRJ4</accession>
<reference evidence="3 4" key="1">
    <citation type="submission" date="2018-09" db="EMBL/GenBank/DDBJ databases">
        <title>Complete genome sequence of Euzebya sp. DY32-46 isolated from seawater of Pacific Ocean.</title>
        <authorList>
            <person name="Xu L."/>
            <person name="Wu Y.-H."/>
            <person name="Xu X.-W."/>
        </authorList>
    </citation>
    <scope>NUCLEOTIDE SEQUENCE [LARGE SCALE GENOMIC DNA]</scope>
    <source>
        <strain evidence="3 4">DY32-46</strain>
    </source>
</reference>
<evidence type="ECO:0000256" key="1">
    <source>
        <dbReference type="ARBA" id="ARBA00023125"/>
    </source>
</evidence>
<dbReference type="CDD" id="cd00093">
    <property type="entry name" value="HTH_XRE"/>
    <property type="match status" value="1"/>
</dbReference>
<evidence type="ECO:0000259" key="2">
    <source>
        <dbReference type="PROSITE" id="PS50943"/>
    </source>
</evidence>
<dbReference type="Pfam" id="PF13560">
    <property type="entry name" value="HTH_31"/>
    <property type="match status" value="1"/>
</dbReference>
<dbReference type="Gene3D" id="1.10.260.40">
    <property type="entry name" value="lambda repressor-like DNA-binding domains"/>
    <property type="match status" value="1"/>
</dbReference>
<dbReference type="InterPro" id="IPR014710">
    <property type="entry name" value="RmlC-like_jellyroll"/>
</dbReference>
<dbReference type="Proteomes" id="UP000264006">
    <property type="component" value="Chromosome"/>
</dbReference>
<dbReference type="SUPFAM" id="SSF47413">
    <property type="entry name" value="lambda repressor-like DNA-binding domains"/>
    <property type="match status" value="1"/>
</dbReference>
<name>A0A346XRJ4_9ACTN</name>
<dbReference type="EMBL" id="CP031165">
    <property type="protein sequence ID" value="AXV04841.1"/>
    <property type="molecule type" value="Genomic_DNA"/>
</dbReference>
<dbReference type="InterPro" id="IPR010982">
    <property type="entry name" value="Lambda_DNA-bd_dom_sf"/>
</dbReference>
<dbReference type="InterPro" id="IPR050807">
    <property type="entry name" value="TransReg_Diox_bact_type"/>
</dbReference>
<keyword evidence="1" id="KW-0238">DNA-binding</keyword>
<dbReference type="RefSeq" id="WP_164709741.1">
    <property type="nucleotide sequence ID" value="NZ_CP031165.1"/>
</dbReference>
<dbReference type="SMART" id="SM00530">
    <property type="entry name" value="HTH_XRE"/>
    <property type="match status" value="1"/>
</dbReference>
<dbReference type="SUPFAM" id="SSF51182">
    <property type="entry name" value="RmlC-like cupins"/>
    <property type="match status" value="1"/>
</dbReference>
<evidence type="ECO:0000313" key="3">
    <source>
        <dbReference type="EMBL" id="AXV04841.1"/>
    </source>
</evidence>
<dbReference type="GO" id="GO:0003677">
    <property type="term" value="F:DNA binding"/>
    <property type="evidence" value="ECO:0007669"/>
    <property type="project" value="UniProtKB-KW"/>
</dbReference>
<dbReference type="GO" id="GO:0005829">
    <property type="term" value="C:cytosol"/>
    <property type="evidence" value="ECO:0007669"/>
    <property type="project" value="TreeGrafter"/>
</dbReference>
<protein>
    <submittedName>
        <fullName evidence="3">Transcriptional regulator, XRE family</fullName>
    </submittedName>
</protein>
<dbReference type="PANTHER" id="PTHR46797">
    <property type="entry name" value="HTH-TYPE TRANSCRIPTIONAL REGULATOR"/>
    <property type="match status" value="1"/>
</dbReference>
<dbReference type="PROSITE" id="PS50943">
    <property type="entry name" value="HTH_CROC1"/>
    <property type="match status" value="1"/>
</dbReference>
<dbReference type="PANTHER" id="PTHR46797:SF1">
    <property type="entry name" value="METHYLPHOSPHONATE SYNTHASE"/>
    <property type="match status" value="1"/>
</dbReference>
<gene>
    <name evidence="3" type="ORF">DVS28_a0133</name>
</gene>
<dbReference type="InterPro" id="IPR011051">
    <property type="entry name" value="RmlC_Cupin_sf"/>
</dbReference>
<feature type="domain" description="HTH cro/C1-type" evidence="2">
    <location>
        <begin position="214"/>
        <end position="265"/>
    </location>
</feature>
<dbReference type="AlphaFoldDB" id="A0A346XRJ4"/>
<proteinExistence type="predicted"/>
<dbReference type="InterPro" id="IPR001387">
    <property type="entry name" value="Cro/C1-type_HTH"/>
</dbReference>
<keyword evidence="4" id="KW-1185">Reference proteome</keyword>
<dbReference type="CDD" id="cd02209">
    <property type="entry name" value="cupin_XRE_C"/>
    <property type="match status" value="1"/>
</dbReference>
<sequence length="379" mass="40385">MAAPPLLTSGVPAFDELLDGIAIGDNLVLLVGDGTPIDWFVDACVRASDREQLVIVDTSGRHEPDAARAVLAWTDATTPAEEARAAFDRADELVGTDARVIVDTLTGVASTWGSQTALDLFLVGCPRLYRRRSIALWILRRSGHDERFLRRLRDVTQVVATVDGTEERLLVTVEKAAGRPAHVVGRTLEATLHDGVLVDMTSGASNGTRLGETIRQLRTGRGVGQAELARRIGISPSALSQAERGVRGVSGETVLRLWEALGVPVGPDEDATDGYHIGRRTGEEATPLATGVTGRRLVASPGSTAWEVRVDPRARGRGPLFPGKGTETVVLRDGMLDLEIGKATETLQAGDAIVLDAAVIDGWANPADHPATVVWTITR</sequence>
<dbReference type="KEGG" id="euz:DVS28_a0133"/>